<name>A0A818ZSC9_9BILA</name>
<evidence type="ECO:0000256" key="5">
    <source>
        <dbReference type="ARBA" id="ARBA00022840"/>
    </source>
</evidence>
<keyword evidence="3" id="KW-0479">Metal-binding</keyword>
<keyword evidence="2" id="KW-0436">Ligase</keyword>
<dbReference type="GO" id="GO:0046872">
    <property type="term" value="F:metal ion binding"/>
    <property type="evidence" value="ECO:0007669"/>
    <property type="project" value="UniProtKB-KW"/>
</dbReference>
<evidence type="ECO:0000256" key="1">
    <source>
        <dbReference type="ARBA" id="ARBA00008227"/>
    </source>
</evidence>
<dbReference type="Gene3D" id="3.30.1490.330">
    <property type="match status" value="1"/>
</dbReference>
<keyword evidence="8" id="KW-1133">Transmembrane helix</keyword>
<keyword evidence="4" id="KW-0547">Nucleotide-binding</keyword>
<organism evidence="10 11">
    <name type="scientific">Rotaria sordida</name>
    <dbReference type="NCBI Taxonomy" id="392033"/>
    <lineage>
        <taxon>Eukaryota</taxon>
        <taxon>Metazoa</taxon>
        <taxon>Spiralia</taxon>
        <taxon>Gnathifera</taxon>
        <taxon>Rotifera</taxon>
        <taxon>Eurotatoria</taxon>
        <taxon>Bdelloidea</taxon>
        <taxon>Philodinida</taxon>
        <taxon>Philodinidae</taxon>
        <taxon>Rotaria</taxon>
    </lineage>
</organism>
<accession>A0A818ZSC9</accession>
<dbReference type="InterPro" id="IPR038765">
    <property type="entry name" value="Papain-like_cys_pep_sf"/>
</dbReference>
<keyword evidence="6" id="KW-0460">Magnesium</keyword>
<dbReference type="GO" id="GO:0016874">
    <property type="term" value="F:ligase activity"/>
    <property type="evidence" value="ECO:0007669"/>
    <property type="project" value="UniProtKB-KW"/>
</dbReference>
<dbReference type="AlphaFoldDB" id="A0A818ZSC9"/>
<gene>
    <name evidence="10" type="ORF">JBS370_LOCUS13476</name>
</gene>
<dbReference type="EMBL" id="CAJOBD010001156">
    <property type="protein sequence ID" value="CAF3767372.1"/>
    <property type="molecule type" value="Genomic_DNA"/>
</dbReference>
<dbReference type="GO" id="GO:0005524">
    <property type="term" value="F:ATP binding"/>
    <property type="evidence" value="ECO:0007669"/>
    <property type="project" value="UniProtKB-KW"/>
</dbReference>
<keyword evidence="5" id="KW-0067">ATP-binding</keyword>
<evidence type="ECO:0000259" key="9">
    <source>
        <dbReference type="PROSITE" id="PS50911"/>
    </source>
</evidence>
<evidence type="ECO:0000256" key="4">
    <source>
        <dbReference type="ARBA" id="ARBA00022741"/>
    </source>
</evidence>
<proteinExistence type="inferred from homology"/>
<dbReference type="Gene3D" id="3.90.1720.10">
    <property type="entry name" value="endopeptidase domain like (from Nostoc punctiforme)"/>
    <property type="match status" value="1"/>
</dbReference>
<feature type="domain" description="Peptidase C51" evidence="9">
    <location>
        <begin position="236"/>
        <end position="377"/>
    </location>
</feature>
<feature type="transmembrane region" description="Helical" evidence="8">
    <location>
        <begin position="159"/>
        <end position="181"/>
    </location>
</feature>
<dbReference type="InterPro" id="IPR051705">
    <property type="entry name" value="Gsp_Synthetase/Amidase"/>
</dbReference>
<dbReference type="InterPro" id="IPR016185">
    <property type="entry name" value="PreATP-grasp_dom_sf"/>
</dbReference>
<comment type="caution">
    <text evidence="10">The sequence shown here is derived from an EMBL/GenBank/DDBJ whole genome shotgun (WGS) entry which is preliminary data.</text>
</comment>
<dbReference type="PANTHER" id="PTHR30094">
    <property type="entry name" value="BIFUNCTIONAL GLUTATHIONYLSPERMIDINE SYNTHETASE/AMIDASE-RELATED"/>
    <property type="match status" value="1"/>
</dbReference>
<keyword evidence="8" id="KW-0812">Transmembrane</keyword>
<dbReference type="PROSITE" id="PS50911">
    <property type="entry name" value="CHAP"/>
    <property type="match status" value="1"/>
</dbReference>
<reference evidence="10" key="1">
    <citation type="submission" date="2021-02" db="EMBL/GenBank/DDBJ databases">
        <authorList>
            <person name="Nowell W R."/>
        </authorList>
    </citation>
    <scope>NUCLEOTIDE SEQUENCE</scope>
</reference>
<evidence type="ECO:0000313" key="11">
    <source>
        <dbReference type="Proteomes" id="UP000663836"/>
    </source>
</evidence>
<dbReference type="Pfam" id="PF03738">
    <property type="entry name" value="GSP_synth"/>
    <property type="match status" value="1"/>
</dbReference>
<dbReference type="PANTHER" id="PTHR30094:SF0">
    <property type="entry name" value="BIFUNCTIONAL GLUTATHIONYLSPERMIDINE SYNTHETASE_AMIDASE-RELATED"/>
    <property type="match status" value="1"/>
</dbReference>
<evidence type="ECO:0000256" key="8">
    <source>
        <dbReference type="SAM" id="Phobius"/>
    </source>
</evidence>
<comment type="similarity">
    <text evidence="1">In the C-terminal section; belongs to the glutathionylspermidine synthase preATP-grasp family.</text>
</comment>
<keyword evidence="8" id="KW-0472">Membrane</keyword>
<protein>
    <recommendedName>
        <fullName evidence="9">Peptidase C51 domain-containing protein</fullName>
    </recommendedName>
</protein>
<dbReference type="Gene3D" id="1.20.58.420">
    <property type="entry name" value="AHSP"/>
    <property type="match status" value="1"/>
</dbReference>
<evidence type="ECO:0000256" key="2">
    <source>
        <dbReference type="ARBA" id="ARBA00022598"/>
    </source>
</evidence>
<evidence type="ECO:0000256" key="3">
    <source>
        <dbReference type="ARBA" id="ARBA00022723"/>
    </source>
</evidence>
<dbReference type="InterPro" id="IPR007921">
    <property type="entry name" value="CHAP_dom"/>
</dbReference>
<evidence type="ECO:0000256" key="7">
    <source>
        <dbReference type="SAM" id="MobiDB-lite"/>
    </source>
</evidence>
<dbReference type="SUPFAM" id="SSF56059">
    <property type="entry name" value="Glutathione synthetase ATP-binding domain-like"/>
    <property type="match status" value="1"/>
</dbReference>
<dbReference type="Pfam" id="PF05257">
    <property type="entry name" value="CHAP"/>
    <property type="match status" value="1"/>
</dbReference>
<dbReference type="Proteomes" id="UP000663836">
    <property type="component" value="Unassembled WGS sequence"/>
</dbReference>
<evidence type="ECO:0000313" key="10">
    <source>
        <dbReference type="EMBL" id="CAF3767372.1"/>
    </source>
</evidence>
<dbReference type="SUPFAM" id="SSF54001">
    <property type="entry name" value="Cysteine proteinases"/>
    <property type="match status" value="1"/>
</dbReference>
<dbReference type="SUPFAM" id="SSF52440">
    <property type="entry name" value="PreATP-grasp domain"/>
    <property type="match status" value="1"/>
</dbReference>
<feature type="region of interest" description="Disordered" evidence="7">
    <location>
        <begin position="29"/>
        <end position="60"/>
    </location>
</feature>
<sequence>MTDKSNASALGGHAQYVKGAVEETIGNVTGSQAWKDSGAHDKQEATEKMRAANQGSSECPVISSNTEKKIGNAVGCEGMYCDDGRPYIHLYQLDILYQNACQETIEKFLHAPTKKTIKDYEEQLKVEIDALYINYKKHNDLKHVFAFSRTPITWISSMVLCYLISSIFIILGLSVINIILISAKICCNSELYQLLYCFSLERLFDLIESTMATGKNETAPYNQIQGIASINVPAYSNGDEDFFSVEEHYLHSVYMGIKWQCVEYARRWLFMRKQCVYHNVRHAADMFTNLKSIERVTDGKHFPLKTYPNGSPHEPQADSILIFSRTEDQPFGHVAIICEIVPGFVRIAEQNQDSTYWPGDYARELRLIQKNDLYYIEDDENVITGWMEIEDNHQLEPLDESNLDIILKQYQQQRPMGTLERCMIPNKTFELKDGWLDKNCPAEKYFIDINGEDVARVDANYLPYYKIDNYLLFHIGTASNEIHRMFMEATQRVMNDDELMARCGIPKVFWSRIRYSWAHGRHLEMSGRLDLAFNGEQLKVFEYNADSASALFECSIIQQKWAKAVQLQSTFLSGFQMHRTLVHNWKNMNIKSRVHLLIDNDPEEMLTALYMQQVMNEAGIVDTKLCTMTNDLYWKDGKIEDSNGRIVTMIWKLWMWDTIFNDYFNVQKERGLDVDNGTHWIPTNGEHPHICDIFLNDQIQVIEPLWKVITSNKALLPILWSMYPNHPHLLRSEWTLTDTLKCSGYVKKPIVGRCGQNVTLYNNDDESVIDETMGNYVNRNCIYQELLHLKCFDGYYCIFGSWILCGHFTGFCIREDQKLITDVESPITACCIVWK</sequence>
<feature type="compositionally biased region" description="Basic and acidic residues" evidence="7">
    <location>
        <begin position="37"/>
        <end position="50"/>
    </location>
</feature>
<dbReference type="InterPro" id="IPR005494">
    <property type="entry name" value="GSPS_pre-ATP-grasp-like_dom"/>
</dbReference>
<evidence type="ECO:0000256" key="6">
    <source>
        <dbReference type="ARBA" id="ARBA00022842"/>
    </source>
</evidence>